<dbReference type="PANTHER" id="PTHR48037">
    <property type="entry name" value="ATPASE E1"/>
    <property type="match status" value="1"/>
</dbReference>
<dbReference type="SMART" id="SM00360">
    <property type="entry name" value="RRM"/>
    <property type="match status" value="1"/>
</dbReference>
<dbReference type="AlphaFoldDB" id="A0A1C1D075"/>
<dbReference type="Proteomes" id="UP000094526">
    <property type="component" value="Unassembled WGS sequence"/>
</dbReference>
<keyword evidence="3" id="KW-0413">Isomerase</keyword>
<dbReference type="Gene3D" id="3.30.70.330">
    <property type="match status" value="1"/>
</dbReference>
<dbReference type="Pfam" id="PF00076">
    <property type="entry name" value="RRM_1"/>
    <property type="match status" value="1"/>
</dbReference>
<dbReference type="InterPro" id="IPR000504">
    <property type="entry name" value="RRM_dom"/>
</dbReference>
<dbReference type="PROSITE" id="PS50102">
    <property type="entry name" value="RRM"/>
    <property type="match status" value="1"/>
</dbReference>
<evidence type="ECO:0000313" key="3">
    <source>
        <dbReference type="EMBL" id="OCT54213.1"/>
    </source>
</evidence>
<proteinExistence type="predicted"/>
<dbReference type="STRING" id="86049.A0A1C1D075"/>
<dbReference type="VEuPathDB" id="FungiDB:CLCR_00334"/>
<reference evidence="4" key="1">
    <citation type="submission" date="2015-07" db="EMBL/GenBank/DDBJ databases">
        <authorList>
            <person name="Teixeira M.M."/>
            <person name="Souza R.C."/>
            <person name="Almeida L.G."/>
            <person name="Vicente V.A."/>
            <person name="de Hoog S."/>
            <person name="Bocca A.L."/>
            <person name="de Almeida S.R."/>
            <person name="Vasconcelos A.T."/>
            <person name="Felipe M.S."/>
        </authorList>
    </citation>
    <scope>NUCLEOTIDE SEQUENCE [LARGE SCALE GENOMIC DNA]</scope>
    <source>
        <strain evidence="4">KSF</strain>
    </source>
</reference>
<name>A0A1C1D075_9EURO</name>
<gene>
    <name evidence="3" type="ORF">CLCR_00334</name>
</gene>
<dbReference type="EMBL" id="LGRB01000005">
    <property type="protein sequence ID" value="OCT54213.1"/>
    <property type="molecule type" value="Genomic_DNA"/>
</dbReference>
<protein>
    <submittedName>
        <fullName evidence="3">Putative peptidyl prolyl cis-trans isomerase Cyclophilin</fullName>
    </submittedName>
</protein>
<accession>A0A1C1D075</accession>
<evidence type="ECO:0000313" key="4">
    <source>
        <dbReference type="Proteomes" id="UP000094526"/>
    </source>
</evidence>
<dbReference type="InterPro" id="IPR012677">
    <property type="entry name" value="Nucleotide-bd_a/b_plait_sf"/>
</dbReference>
<feature type="domain" description="RRM" evidence="2">
    <location>
        <begin position="10"/>
        <end position="92"/>
    </location>
</feature>
<evidence type="ECO:0000256" key="1">
    <source>
        <dbReference type="PROSITE-ProRule" id="PRU00176"/>
    </source>
</evidence>
<dbReference type="InterPro" id="IPR035979">
    <property type="entry name" value="RBD_domain_sf"/>
</dbReference>
<dbReference type="GO" id="GO:0016853">
    <property type="term" value="F:isomerase activity"/>
    <property type="evidence" value="ECO:0007669"/>
    <property type="project" value="UniProtKB-KW"/>
</dbReference>
<dbReference type="OrthoDB" id="407442at2759"/>
<dbReference type="GO" id="GO:0003723">
    <property type="term" value="F:RNA binding"/>
    <property type="evidence" value="ECO:0007669"/>
    <property type="project" value="UniProtKB-UniRule"/>
</dbReference>
<organism evidence="3 4">
    <name type="scientific">Cladophialophora carrionii</name>
    <dbReference type="NCBI Taxonomy" id="86049"/>
    <lineage>
        <taxon>Eukaryota</taxon>
        <taxon>Fungi</taxon>
        <taxon>Dikarya</taxon>
        <taxon>Ascomycota</taxon>
        <taxon>Pezizomycotina</taxon>
        <taxon>Eurotiomycetes</taxon>
        <taxon>Chaetothyriomycetidae</taxon>
        <taxon>Chaetothyriales</taxon>
        <taxon>Herpotrichiellaceae</taxon>
        <taxon>Cladophialophora</taxon>
    </lineage>
</organism>
<sequence length="180" mass="19297">MAEASTRPNSTVYVGGLDTTLVTAATLSEAFIPFGDITDITLPKPEAPSSTELHRGFGYVEFEDAADAAEAINNMDQSELYGRVIKVAMAKPDRKETGEPGLGSTTAIWEQASGSFSGAGGAALTSSLRKDIWQSMVRQVRTKLPSSNQGMSGLQIPWMAWRVLMLQGQSQNEPGPEDSR</sequence>
<dbReference type="SUPFAM" id="SSF54928">
    <property type="entry name" value="RNA-binding domain, RBD"/>
    <property type="match status" value="1"/>
</dbReference>
<keyword evidence="1" id="KW-0694">RNA-binding</keyword>
<evidence type="ECO:0000259" key="2">
    <source>
        <dbReference type="PROSITE" id="PS50102"/>
    </source>
</evidence>
<keyword evidence="4" id="KW-1185">Reference proteome</keyword>
<comment type="caution">
    <text evidence="3">The sequence shown here is derived from an EMBL/GenBank/DDBJ whole genome shotgun (WGS) entry which is preliminary data.</text>
</comment>
<dbReference type="VEuPathDB" id="FungiDB:G647_09458"/>
<dbReference type="PANTHER" id="PTHR48037:SF1">
    <property type="entry name" value="RRM DOMAIN-CONTAINING PROTEIN"/>
    <property type="match status" value="1"/>
</dbReference>